<evidence type="ECO:0000256" key="7">
    <source>
        <dbReference type="ARBA" id="ARBA00023004"/>
    </source>
</evidence>
<geneLocation type="plasmid" evidence="12 13">
    <name>unnamed4</name>
</geneLocation>
<dbReference type="SUPFAM" id="SSF54909">
    <property type="entry name" value="Dimeric alpha+beta barrel"/>
    <property type="match status" value="1"/>
</dbReference>
<evidence type="ECO:0000259" key="11">
    <source>
        <dbReference type="Pfam" id="PF20628"/>
    </source>
</evidence>
<keyword evidence="4" id="KW-0479">Metal-binding</keyword>
<reference evidence="12 13" key="2">
    <citation type="journal article" date="2022" name="Arch. Microbiol.">
        <title>Rhodococcus pseudokoreensis sp. nov. isolated from the rhizosphere of young M26 apple rootstocks.</title>
        <authorList>
            <person name="Kampfer P."/>
            <person name="Glaeser S.P."/>
            <person name="Blom J."/>
            <person name="Wolf J."/>
            <person name="Benning S."/>
            <person name="Schloter M."/>
            <person name="Neumann-Schaal M."/>
        </authorList>
    </citation>
    <scope>NUCLEOTIDE SEQUENCE [LARGE SCALE GENOMIC DNA]</scope>
    <source>
        <strain evidence="12 13">R79</strain>
    </source>
</reference>
<dbReference type="InterPro" id="IPR006311">
    <property type="entry name" value="TAT_signal"/>
</dbReference>
<feature type="compositionally biased region" description="Polar residues" evidence="9">
    <location>
        <begin position="1"/>
        <end position="12"/>
    </location>
</feature>
<evidence type="ECO:0000256" key="1">
    <source>
        <dbReference type="ARBA" id="ARBA00001970"/>
    </source>
</evidence>
<dbReference type="NCBIfam" id="TIGR01413">
    <property type="entry name" value="Dyp_perox_fam"/>
    <property type="match status" value="1"/>
</dbReference>
<evidence type="ECO:0000256" key="9">
    <source>
        <dbReference type="SAM" id="MobiDB-lite"/>
    </source>
</evidence>
<sequence>MPLSGTSPATRRSTCRLRTNPPRARPRPPPITVAECENPSSRGVSRRRLLGGGAAALGATGLGWGIHAVAERVDPTAAIDGGLTEPFFGTHQAGIATPVQAHAQFVGLDLRPGARAATLIGILKVWTDDAARLANGAPALADTEPELAAAPARLTVTIGLGSGAFAAADVVGDQPPWLRPLPAFPIDKLDDGWGQTDLLLQVCADDQMAVAHAVRVLLKNVRSLVTVRWSQHGFRHARRSHPEGTTMRNLMGQVDGTVNPDPATDFDELVWDDGAGVPWLAGGTSLVLRRIRMELDTWEEIDRSGRELIVGRTLDTGAPLTGSSENDAPDFAATDRYGIPVIPPSSHIARAQPFGDRERFHRRAYNYDDAPGPGQTSNSGLIFAAYQRDVDAQFRPVQQRLAEFDALNQWTTPIGSAVYAIPPGVTSVEDYLGSSLLDGRT</sequence>
<evidence type="ECO:0000313" key="13">
    <source>
        <dbReference type="Proteomes" id="UP000662986"/>
    </source>
</evidence>
<keyword evidence="3" id="KW-0349">Heme</keyword>
<keyword evidence="2 12" id="KW-0575">Peroxidase</keyword>
<dbReference type="Proteomes" id="UP000662986">
    <property type="component" value="Plasmid unnamed4"/>
</dbReference>
<proteinExistence type="inferred from homology"/>
<feature type="domain" description="Dyp-type peroxidase N-terminal" evidence="10">
    <location>
        <begin position="92"/>
        <end position="235"/>
    </location>
</feature>
<dbReference type="PROSITE" id="PS51404">
    <property type="entry name" value="DYP_PEROXIDASE"/>
    <property type="match status" value="1"/>
</dbReference>
<dbReference type="GO" id="GO:0004601">
    <property type="term" value="F:peroxidase activity"/>
    <property type="evidence" value="ECO:0007669"/>
    <property type="project" value="UniProtKB-KW"/>
</dbReference>
<dbReference type="InterPro" id="IPR048328">
    <property type="entry name" value="Dyp_perox_C"/>
</dbReference>
<evidence type="ECO:0000313" key="12">
    <source>
        <dbReference type="EMBL" id="QSE87622.1"/>
    </source>
</evidence>
<evidence type="ECO:0000256" key="8">
    <source>
        <dbReference type="ARBA" id="ARBA00025737"/>
    </source>
</evidence>
<evidence type="ECO:0000256" key="3">
    <source>
        <dbReference type="ARBA" id="ARBA00022617"/>
    </source>
</evidence>
<dbReference type="InterPro" id="IPR006314">
    <property type="entry name" value="Dyp_peroxidase"/>
</dbReference>
<reference evidence="12 13" key="1">
    <citation type="journal article" date="2021" name="Microbiol. Resour. Announc.">
        <title>Complete Genome Sequences of Two Rhodococcus sp. Strains with Large and Linear Chromosomes, Isolated from Apple Rhizosphere.</title>
        <authorList>
            <person name="Benning S."/>
            <person name="Brugnone N."/>
            <person name="Siani R."/>
            <person name="Kublik S."/>
            <person name="Schloter M."/>
            <person name="Rad V."/>
        </authorList>
    </citation>
    <scope>NUCLEOTIDE SEQUENCE [LARGE SCALE GENOMIC DNA]</scope>
    <source>
        <strain evidence="12 13">R79</strain>
    </source>
</reference>
<dbReference type="EMBL" id="CP070615">
    <property type="protein sequence ID" value="QSE87622.1"/>
    <property type="molecule type" value="Genomic_DNA"/>
</dbReference>
<gene>
    <name evidence="12" type="ORF">JWS13_02890</name>
</gene>
<name>A0A974VYX7_9NOCA</name>
<protein>
    <submittedName>
        <fullName evidence="12">Dyp-type peroxidase</fullName>
    </submittedName>
</protein>
<dbReference type="PANTHER" id="PTHR30521">
    <property type="entry name" value="DEFERROCHELATASE/PEROXIDASE"/>
    <property type="match status" value="1"/>
</dbReference>
<keyword evidence="7" id="KW-0408">Iron</keyword>
<dbReference type="Pfam" id="PF04261">
    <property type="entry name" value="Dyp_perox_N"/>
    <property type="match status" value="1"/>
</dbReference>
<dbReference type="InterPro" id="IPR048327">
    <property type="entry name" value="Dyp_perox_N"/>
</dbReference>
<evidence type="ECO:0000256" key="5">
    <source>
        <dbReference type="ARBA" id="ARBA00022729"/>
    </source>
</evidence>
<dbReference type="Pfam" id="PF20628">
    <property type="entry name" value="Dyp_perox_C"/>
    <property type="match status" value="1"/>
</dbReference>
<keyword evidence="13" id="KW-1185">Reference proteome</keyword>
<accession>A0A974VYX7</accession>
<feature type="domain" description="Dyp-type peroxidase C-terminal" evidence="11">
    <location>
        <begin position="247"/>
        <end position="425"/>
    </location>
</feature>
<evidence type="ECO:0000256" key="6">
    <source>
        <dbReference type="ARBA" id="ARBA00023002"/>
    </source>
</evidence>
<organism evidence="12 13">
    <name type="scientific">Rhodococcus pseudokoreensis</name>
    <dbReference type="NCBI Taxonomy" id="2811421"/>
    <lineage>
        <taxon>Bacteria</taxon>
        <taxon>Bacillati</taxon>
        <taxon>Actinomycetota</taxon>
        <taxon>Actinomycetes</taxon>
        <taxon>Mycobacteriales</taxon>
        <taxon>Nocardiaceae</taxon>
        <taxon>Rhodococcus</taxon>
    </lineage>
</organism>
<keyword evidence="5" id="KW-0732">Signal</keyword>
<keyword evidence="6" id="KW-0560">Oxidoreductase</keyword>
<dbReference type="PANTHER" id="PTHR30521:SF4">
    <property type="entry name" value="DEFERROCHELATASE"/>
    <property type="match status" value="1"/>
</dbReference>
<evidence type="ECO:0000256" key="4">
    <source>
        <dbReference type="ARBA" id="ARBA00022723"/>
    </source>
</evidence>
<evidence type="ECO:0000256" key="2">
    <source>
        <dbReference type="ARBA" id="ARBA00022559"/>
    </source>
</evidence>
<comment type="similarity">
    <text evidence="8">Belongs to the DyP-type peroxidase family.</text>
</comment>
<feature type="region of interest" description="Disordered" evidence="9">
    <location>
        <begin position="1"/>
        <end position="44"/>
    </location>
</feature>
<comment type="cofactor">
    <cofactor evidence="1">
        <name>heme b</name>
        <dbReference type="ChEBI" id="CHEBI:60344"/>
    </cofactor>
</comment>
<evidence type="ECO:0000259" key="10">
    <source>
        <dbReference type="Pfam" id="PF04261"/>
    </source>
</evidence>
<keyword evidence="12" id="KW-0614">Plasmid</keyword>
<dbReference type="PROSITE" id="PS51318">
    <property type="entry name" value="TAT"/>
    <property type="match status" value="1"/>
</dbReference>
<dbReference type="InterPro" id="IPR011008">
    <property type="entry name" value="Dimeric_a/b-barrel"/>
</dbReference>